<feature type="binding site" evidence="13">
    <location>
        <position position="246"/>
    </location>
    <ligand>
        <name>NAD(+)</name>
        <dbReference type="ChEBI" id="CHEBI:57540"/>
    </ligand>
</feature>
<comment type="catalytic activity">
    <reaction evidence="12 13 20">
        <text>IMP + NAD(+) + H2O = XMP + NADH + H(+)</text>
        <dbReference type="Rhea" id="RHEA:11708"/>
        <dbReference type="ChEBI" id="CHEBI:15377"/>
        <dbReference type="ChEBI" id="CHEBI:15378"/>
        <dbReference type="ChEBI" id="CHEBI:57464"/>
        <dbReference type="ChEBI" id="CHEBI:57540"/>
        <dbReference type="ChEBI" id="CHEBI:57945"/>
        <dbReference type="ChEBI" id="CHEBI:58053"/>
        <dbReference type="EC" id="1.1.1.205"/>
    </reaction>
</comment>
<comment type="caution">
    <text evidence="13">Lacks conserved residue(s) required for the propagation of feature annotation.</text>
</comment>
<dbReference type="CDD" id="cd04601">
    <property type="entry name" value="CBS_pair_IMPDH"/>
    <property type="match status" value="1"/>
</dbReference>
<dbReference type="PATRIC" id="fig|1121448.10.peg.2153"/>
<dbReference type="InterPro" id="IPR005990">
    <property type="entry name" value="IMP_DH"/>
</dbReference>
<feature type="domain" description="CBS" evidence="21">
    <location>
        <begin position="152"/>
        <end position="209"/>
    </location>
</feature>
<dbReference type="RefSeq" id="WP_021760903.1">
    <property type="nucleotide sequence ID" value="NC_022444.1"/>
</dbReference>
<dbReference type="PROSITE" id="PS00487">
    <property type="entry name" value="IMP_DH_GMP_RED"/>
    <property type="match status" value="1"/>
</dbReference>
<dbReference type="InterPro" id="IPR013785">
    <property type="entry name" value="Aldolase_TIM"/>
</dbReference>
<feature type="binding site" description="in other chain" evidence="13 17">
    <location>
        <position position="303"/>
    </location>
    <ligand>
        <name>K(+)</name>
        <dbReference type="ChEBI" id="CHEBI:29103"/>
        <note>ligand shared between two tetrameric partners</note>
    </ligand>
</feature>
<evidence type="ECO:0000256" key="14">
    <source>
        <dbReference type="PIRSR" id="PIRSR000130-1"/>
    </source>
</evidence>
<dbReference type="PANTHER" id="PTHR11911:SF111">
    <property type="entry name" value="INOSINE-5'-MONOPHOSPHATE DEHYDROGENASE"/>
    <property type="match status" value="1"/>
</dbReference>
<evidence type="ECO:0000256" key="1">
    <source>
        <dbReference type="ARBA" id="ARBA00001958"/>
    </source>
</evidence>
<comment type="pathway">
    <text evidence="13 20">Purine metabolism; XMP biosynthesis via de novo pathway; XMP from IMP: step 1/1.</text>
</comment>
<dbReference type="NCBIfam" id="TIGR01302">
    <property type="entry name" value="IMP_dehydrog"/>
    <property type="match status" value="1"/>
</dbReference>
<accession>T2GDG5</accession>
<keyword evidence="6 13" id="KW-0332">GMP biosynthesis</keyword>
<dbReference type="GO" id="GO:0000166">
    <property type="term" value="F:nucleotide binding"/>
    <property type="evidence" value="ECO:0007669"/>
    <property type="project" value="UniProtKB-UniRule"/>
</dbReference>
<dbReference type="Proteomes" id="UP000016587">
    <property type="component" value="Chromosome"/>
</dbReference>
<evidence type="ECO:0000256" key="15">
    <source>
        <dbReference type="PIRSR" id="PIRSR000130-2"/>
    </source>
</evidence>
<evidence type="ECO:0000313" key="22">
    <source>
        <dbReference type="EMBL" id="AGW13957.1"/>
    </source>
</evidence>
<feature type="binding site" evidence="13 15">
    <location>
        <begin position="359"/>
        <end position="360"/>
    </location>
    <ligand>
        <name>IMP</name>
        <dbReference type="ChEBI" id="CHEBI:58053"/>
    </ligand>
</feature>
<sequence length="487" mass="52452">MEKSIGRGLTFDDVLMLPAYSEVTPDLVDVSTRLTPSLTLNIPLIAAAMDTVTESAMAISMARQGGVGVIHKNLPLDRQRLEVEKVKKSESGMIVDPVTIHPEDTVGSALRTMSEYRISGLPVVENDHLVGILTNRDVRFVTDNDLRVREVMTSRRLVTVPVGTTLEQAKAHLHENRIEKLLVVDDQGRLKGLLTIKDIEKIKKYPHSCKDDQGRLRVGAAVGVGKESLERGDVLLKAGADFLVVDSAHGHSKNVLETVRNLRAAYPDAQIIAGNVGTYEGARAVLEAGADTVKVGIGPGSICTTRIVAGVGVPQVTAVMEATRAAKELGRCVIADGGIKFSGDVVKALAVGADSVMIGSLFAGTDESPGETILYQGRRYKIYRGMGSIDAMAEGSKDRYFQEKSEASKLVPEGIVGRVPYKGPVGEALFQLVGGLRSGMGYTGCATIQELREKSRMVEISPAGLRESHVHDVIITKEAPNYRVEQY</sequence>
<dbReference type="HOGENOM" id="CLU_022552_2_0_7"/>
<dbReference type="InterPro" id="IPR046342">
    <property type="entry name" value="CBS_dom_sf"/>
</dbReference>
<comment type="similarity">
    <text evidence="2 13 19">Belongs to the IMPDH/GMPR family.</text>
</comment>
<organism evidence="22 23">
    <name type="scientific">Megalodesulfovibrio gigas (strain ATCC 19364 / DSM 1382 / NCIMB 9332 / VKM B-1759)</name>
    <name type="common">Desulfovibrio gigas</name>
    <dbReference type="NCBI Taxonomy" id="1121448"/>
    <lineage>
        <taxon>Bacteria</taxon>
        <taxon>Pseudomonadati</taxon>
        <taxon>Thermodesulfobacteriota</taxon>
        <taxon>Desulfovibrionia</taxon>
        <taxon>Desulfovibrionales</taxon>
        <taxon>Desulfovibrionaceae</taxon>
        <taxon>Megalodesulfovibrio</taxon>
    </lineage>
</organism>
<keyword evidence="9 13" id="KW-0560">Oxidoreductase</keyword>
<evidence type="ECO:0000256" key="8">
    <source>
        <dbReference type="ARBA" id="ARBA00022958"/>
    </source>
</evidence>
<dbReference type="HAMAP" id="MF_01964">
    <property type="entry name" value="IMPDH"/>
    <property type="match status" value="1"/>
</dbReference>
<dbReference type="PROSITE" id="PS51371">
    <property type="entry name" value="CBS"/>
    <property type="match status" value="2"/>
</dbReference>
<evidence type="ECO:0000256" key="11">
    <source>
        <dbReference type="ARBA" id="ARBA00023122"/>
    </source>
</evidence>
<evidence type="ECO:0000256" key="20">
    <source>
        <dbReference type="RuleBase" id="RU003928"/>
    </source>
</evidence>
<evidence type="ECO:0000256" key="4">
    <source>
        <dbReference type="ARBA" id="ARBA00022723"/>
    </source>
</evidence>
<evidence type="ECO:0000259" key="21">
    <source>
        <dbReference type="PROSITE" id="PS51371"/>
    </source>
</evidence>
<dbReference type="CDD" id="cd00381">
    <property type="entry name" value="IMPDH"/>
    <property type="match status" value="1"/>
</dbReference>
<proteinExistence type="inferred from homology"/>
<keyword evidence="7 13" id="KW-0658">Purine biosynthesis</keyword>
<gene>
    <name evidence="22" type="primary">quaB</name>
    <name evidence="13" type="synonym">guaB</name>
    <name evidence="22" type="ORF">DGI_2200</name>
</gene>
<feature type="binding site" evidence="13 15">
    <location>
        <position position="413"/>
    </location>
    <ligand>
        <name>IMP</name>
        <dbReference type="ChEBI" id="CHEBI:58053"/>
    </ligand>
</feature>
<keyword evidence="11 18" id="KW-0129">CBS domain</keyword>
<dbReference type="eggNOG" id="COG0517">
    <property type="taxonomic scope" value="Bacteria"/>
</dbReference>
<evidence type="ECO:0000256" key="18">
    <source>
        <dbReference type="PROSITE-ProRule" id="PRU00703"/>
    </source>
</evidence>
<dbReference type="EMBL" id="CP006585">
    <property type="protein sequence ID" value="AGW13957.1"/>
    <property type="molecule type" value="Genomic_DNA"/>
</dbReference>
<keyword evidence="4 13" id="KW-0479">Metal-binding</keyword>
<evidence type="ECO:0000256" key="16">
    <source>
        <dbReference type="PIRSR" id="PIRSR000130-3"/>
    </source>
</evidence>
<protein>
    <recommendedName>
        <fullName evidence="13 20">Inosine-5'-monophosphate dehydrogenase</fullName>
        <shortName evidence="13">IMP dehydrogenase</shortName>
        <shortName evidence="13">IMPD</shortName>
        <shortName evidence="13">IMPDH</shortName>
        <ecNumber evidence="13 20">1.1.1.205</ecNumber>
    </recommendedName>
</protein>
<feature type="binding site" evidence="16">
    <location>
        <begin position="246"/>
        <end position="248"/>
    </location>
    <ligand>
        <name>NAD(+)</name>
        <dbReference type="ChEBI" id="CHEBI:57540"/>
    </ligand>
</feature>
<feature type="domain" description="CBS" evidence="21">
    <location>
        <begin position="93"/>
        <end position="148"/>
    </location>
</feature>
<dbReference type="PIRSF" id="PIRSF000130">
    <property type="entry name" value="IMPDH"/>
    <property type="match status" value="1"/>
</dbReference>
<feature type="binding site" evidence="13 15">
    <location>
        <begin position="336"/>
        <end position="338"/>
    </location>
    <ligand>
        <name>IMP</name>
        <dbReference type="ChEBI" id="CHEBI:58053"/>
    </ligand>
</feature>
<evidence type="ECO:0000256" key="3">
    <source>
        <dbReference type="ARBA" id="ARBA00011881"/>
    </source>
</evidence>
<dbReference type="AlphaFoldDB" id="T2GDG5"/>
<dbReference type="Gene3D" id="3.20.20.70">
    <property type="entry name" value="Aldolase class I"/>
    <property type="match status" value="1"/>
</dbReference>
<reference evidence="22 23" key="1">
    <citation type="journal article" date="2013" name="J. Bacteriol.">
        <title>Roles of HynAB and Ech, the only two hydrogenases found in the model sulfate reducer Desulfovibrio gigas.</title>
        <authorList>
            <person name="Morais-Silva F.O."/>
            <person name="Santos C.I."/>
            <person name="Rodrigues R."/>
            <person name="Pereira I.A."/>
            <person name="Rodrigues-Pousada C."/>
        </authorList>
    </citation>
    <scope>NUCLEOTIDE SEQUENCE [LARGE SCALE GENOMIC DNA]</scope>
    <source>
        <strain evidence="23">ATCC 19364 / DSM 1382 / NCIMB 9332 / VKM B-1759</strain>
    </source>
</reference>
<dbReference type="UniPathway" id="UPA00601">
    <property type="reaction ID" value="UER00295"/>
</dbReference>
<feature type="binding site" evidence="13 15">
    <location>
        <position position="301"/>
    </location>
    <ligand>
        <name>IMP</name>
        <dbReference type="ChEBI" id="CHEBI:58053"/>
    </ligand>
</feature>
<dbReference type="OrthoDB" id="9805398at2"/>
<dbReference type="SUPFAM" id="SSF54631">
    <property type="entry name" value="CBS-domain pair"/>
    <property type="match status" value="1"/>
</dbReference>
<dbReference type="InterPro" id="IPR015875">
    <property type="entry name" value="IMP_DH/GMP_Rdtase_CS"/>
</dbReference>
<dbReference type="SMART" id="SM00116">
    <property type="entry name" value="CBS"/>
    <property type="match status" value="2"/>
</dbReference>
<evidence type="ECO:0000256" key="5">
    <source>
        <dbReference type="ARBA" id="ARBA00022737"/>
    </source>
</evidence>
<comment type="activity regulation">
    <text evidence="13">Mycophenolic acid (MPA) is a non-competitive inhibitor that prevents formation of the closed enzyme conformation by binding to the same site as the amobile flap. In contrast, mizoribine monophosphate (MZP) is a competitive inhibitor that induces the closed conformation. MPA is a potent inhibitor of mammalian IMPDHs but a poor inhibitor of the bacterial enzymes. MZP is a more potent inhibitor of bacterial IMPDH.</text>
</comment>
<comment type="subunit">
    <text evidence="3 13">Homotetramer.</text>
</comment>
<reference evidence="23" key="2">
    <citation type="submission" date="2013-07" db="EMBL/GenBank/DDBJ databases">
        <authorList>
            <person name="Morais-Silva F.O."/>
            <person name="Rezende A.M."/>
            <person name="Pimentel C."/>
            <person name="Resende D.M."/>
            <person name="Santos C.I."/>
            <person name="Clemente C."/>
            <person name="de Oliveira L.M."/>
            <person name="da Silva S.M."/>
            <person name="Costa D.A."/>
            <person name="Varela-Raposo A."/>
            <person name="Horacio E.C.A."/>
            <person name="Matos M."/>
            <person name="Flores O."/>
            <person name="Ruiz J.C."/>
            <person name="Rodrigues-Pousada C."/>
        </authorList>
    </citation>
    <scope>NUCLEOTIDE SEQUENCE [LARGE SCALE GENOMIC DNA]</scope>
    <source>
        <strain evidence="23">ATCC 19364 / DSM 1382 / NCIMB 9332 / VKM B-1759</strain>
    </source>
</reference>
<keyword evidence="5" id="KW-0677">Repeat</keyword>
<comment type="function">
    <text evidence="13">Catalyzes the conversion of inosine 5'-phosphate (IMP) to xanthosine 5'-phosphate (XMP), the first committed and rate-limiting step in the de novo synthesis of guanine nucleotides, and therefore plays an important role in the regulation of cell growth.</text>
</comment>
<dbReference type="GO" id="GO:0006183">
    <property type="term" value="P:GTP biosynthetic process"/>
    <property type="evidence" value="ECO:0007669"/>
    <property type="project" value="TreeGrafter"/>
</dbReference>
<dbReference type="FunFam" id="3.20.20.70:FF:000003">
    <property type="entry name" value="GMP reductase"/>
    <property type="match status" value="1"/>
</dbReference>
<evidence type="ECO:0000313" key="23">
    <source>
        <dbReference type="Proteomes" id="UP000016587"/>
    </source>
</evidence>
<feature type="active site" description="Proton acceptor" evidence="13 14">
    <location>
        <position position="399"/>
    </location>
</feature>
<evidence type="ECO:0000256" key="12">
    <source>
        <dbReference type="ARBA" id="ARBA00048028"/>
    </source>
</evidence>
<feature type="binding site" description="in other chain" evidence="13 17">
    <location>
        <position position="298"/>
    </location>
    <ligand>
        <name>K(+)</name>
        <dbReference type="ChEBI" id="CHEBI:29103"/>
        <note>ligand shared between two tetrameric partners</note>
    </ligand>
</feature>
<evidence type="ECO:0000256" key="9">
    <source>
        <dbReference type="ARBA" id="ARBA00023002"/>
    </source>
</evidence>
<evidence type="ECO:0000256" key="13">
    <source>
        <dbReference type="HAMAP-Rule" id="MF_01964"/>
    </source>
</evidence>
<feature type="binding site" evidence="13">
    <location>
        <position position="467"/>
    </location>
    <ligand>
        <name>K(+)</name>
        <dbReference type="ChEBI" id="CHEBI:29103"/>
        <note>ligand shared between two tetrameric partners</note>
    </ligand>
</feature>
<dbReference type="PANTHER" id="PTHR11911">
    <property type="entry name" value="INOSINE-5-MONOPHOSPHATE DEHYDROGENASE RELATED"/>
    <property type="match status" value="1"/>
</dbReference>
<feature type="active site" description="Thioimidate intermediate" evidence="13 14">
    <location>
        <position position="303"/>
    </location>
</feature>
<comment type="cofactor">
    <cofactor evidence="1 13">
        <name>K(+)</name>
        <dbReference type="ChEBI" id="CHEBI:29103"/>
    </cofactor>
</comment>
<dbReference type="GO" id="GO:0046872">
    <property type="term" value="F:metal ion binding"/>
    <property type="evidence" value="ECO:0007669"/>
    <property type="project" value="UniProtKB-UniRule"/>
</dbReference>
<keyword evidence="10 13" id="KW-0520">NAD</keyword>
<dbReference type="EC" id="1.1.1.205" evidence="13 20"/>
<evidence type="ECO:0000256" key="6">
    <source>
        <dbReference type="ARBA" id="ARBA00022749"/>
    </source>
</evidence>
<feature type="binding site" evidence="13 15">
    <location>
        <begin position="383"/>
        <end position="387"/>
    </location>
    <ligand>
        <name>IMP</name>
        <dbReference type="ChEBI" id="CHEBI:58053"/>
    </ligand>
</feature>
<feature type="binding site" evidence="13">
    <location>
        <position position="469"/>
    </location>
    <ligand>
        <name>K(+)</name>
        <dbReference type="ChEBI" id="CHEBI:29103"/>
        <note>ligand shared between two tetrameric partners</note>
    </ligand>
</feature>
<dbReference type="SMART" id="SM01240">
    <property type="entry name" value="IMPDH"/>
    <property type="match status" value="1"/>
</dbReference>
<dbReference type="STRING" id="1121448.DGI_2200"/>
<evidence type="ECO:0000256" key="17">
    <source>
        <dbReference type="PIRSR" id="PIRSR000130-4"/>
    </source>
</evidence>
<dbReference type="KEGG" id="dgg:DGI_2200"/>
<evidence type="ECO:0000256" key="19">
    <source>
        <dbReference type="RuleBase" id="RU003927"/>
    </source>
</evidence>
<evidence type="ECO:0000256" key="7">
    <source>
        <dbReference type="ARBA" id="ARBA00022755"/>
    </source>
</evidence>
<evidence type="ECO:0000256" key="2">
    <source>
        <dbReference type="ARBA" id="ARBA00005502"/>
    </source>
</evidence>
<dbReference type="Pfam" id="PF00571">
    <property type="entry name" value="CBS"/>
    <property type="match status" value="2"/>
</dbReference>
<dbReference type="Pfam" id="PF00478">
    <property type="entry name" value="IMPDH"/>
    <property type="match status" value="1"/>
</dbReference>
<dbReference type="SUPFAM" id="SSF51412">
    <property type="entry name" value="Inosine monophosphate dehydrogenase (IMPDH)"/>
    <property type="match status" value="1"/>
</dbReference>
<feature type="binding site" description="in other chain" evidence="13 17">
    <location>
        <position position="300"/>
    </location>
    <ligand>
        <name>K(+)</name>
        <dbReference type="ChEBI" id="CHEBI:29103"/>
        <note>ligand shared between two tetrameric partners</note>
    </ligand>
</feature>
<evidence type="ECO:0000256" key="10">
    <source>
        <dbReference type="ARBA" id="ARBA00023027"/>
    </source>
</evidence>
<dbReference type="GO" id="GO:0006177">
    <property type="term" value="P:GMP biosynthetic process"/>
    <property type="evidence" value="ECO:0007669"/>
    <property type="project" value="UniProtKB-UniRule"/>
</dbReference>
<dbReference type="eggNOG" id="COG0516">
    <property type="taxonomic scope" value="Bacteria"/>
</dbReference>
<feature type="binding site" evidence="13 16">
    <location>
        <begin position="296"/>
        <end position="298"/>
    </location>
    <ligand>
        <name>NAD(+)</name>
        <dbReference type="ChEBI" id="CHEBI:57540"/>
    </ligand>
</feature>
<feature type="binding site" evidence="13">
    <location>
        <position position="468"/>
    </location>
    <ligand>
        <name>K(+)</name>
        <dbReference type="ChEBI" id="CHEBI:29103"/>
        <note>ligand shared between two tetrameric partners</note>
    </ligand>
</feature>
<dbReference type="InterPro" id="IPR000644">
    <property type="entry name" value="CBS_dom"/>
</dbReference>
<keyword evidence="8 13" id="KW-0630">Potassium</keyword>
<keyword evidence="23" id="KW-1185">Reference proteome</keyword>
<name>T2GDG5_MEGG1</name>
<dbReference type="GO" id="GO:0003938">
    <property type="term" value="F:IMP dehydrogenase activity"/>
    <property type="evidence" value="ECO:0007669"/>
    <property type="project" value="UniProtKB-UniRule"/>
</dbReference>
<dbReference type="InterPro" id="IPR001093">
    <property type="entry name" value="IMP_DH_GMPRt"/>
</dbReference>